<dbReference type="GO" id="GO:0016853">
    <property type="term" value="F:isomerase activity"/>
    <property type="evidence" value="ECO:0007669"/>
    <property type="project" value="UniProtKB-KW"/>
</dbReference>
<dbReference type="HOGENOM" id="CLU_009834_22_1_4"/>
<dbReference type="EMBL" id="CP002217">
    <property type="protein sequence ID" value="ADN57433.1"/>
    <property type="molecule type" value="Genomic_DNA"/>
</dbReference>
<organism evidence="3">
    <name type="scientific">Burkholderia sp. (strain CCGE1003)</name>
    <dbReference type="NCBI Taxonomy" id="640512"/>
    <lineage>
        <taxon>Bacteria</taxon>
        <taxon>Pseudomonadati</taxon>
        <taxon>Pseudomonadota</taxon>
        <taxon>Betaproteobacteria</taxon>
        <taxon>Burkholderiales</taxon>
        <taxon>Burkholderiaceae</taxon>
        <taxon>Burkholderia</taxon>
    </lineage>
</organism>
<dbReference type="Pfam" id="PF16113">
    <property type="entry name" value="ECH_2"/>
    <property type="match status" value="1"/>
</dbReference>
<dbReference type="InterPro" id="IPR045004">
    <property type="entry name" value="ECH_dom"/>
</dbReference>
<dbReference type="eggNOG" id="COG1024">
    <property type="taxonomic scope" value="Bacteria"/>
</dbReference>
<dbReference type="GO" id="GO:0006574">
    <property type="term" value="P:L-valine catabolic process"/>
    <property type="evidence" value="ECO:0007669"/>
    <property type="project" value="TreeGrafter"/>
</dbReference>
<evidence type="ECO:0000313" key="3">
    <source>
        <dbReference type="EMBL" id="ADN57433.1"/>
    </source>
</evidence>
<dbReference type="STRING" id="640512.BC1003_1462"/>
<protein>
    <submittedName>
        <fullName evidence="3">Enoyl-CoA hydratase/isomerase</fullName>
    </submittedName>
</protein>
<dbReference type="SUPFAM" id="SSF52096">
    <property type="entry name" value="ClpP/crotonase"/>
    <property type="match status" value="1"/>
</dbReference>
<dbReference type="NCBIfam" id="NF004127">
    <property type="entry name" value="PRK05617.1"/>
    <property type="match status" value="1"/>
</dbReference>
<dbReference type="InterPro" id="IPR032259">
    <property type="entry name" value="HIBYL-CoA-H"/>
</dbReference>
<evidence type="ECO:0000256" key="1">
    <source>
        <dbReference type="ARBA" id="ARBA00022801"/>
    </source>
</evidence>
<dbReference type="PANTHER" id="PTHR43176:SF6">
    <property type="entry name" value="3-HYDROXYISOBUTYRYL-COA HYDROLASE"/>
    <property type="match status" value="1"/>
</dbReference>
<keyword evidence="1" id="KW-0378">Hydrolase</keyword>
<gene>
    <name evidence="3" type="ordered locus">BC1003_1462</name>
</gene>
<dbReference type="Gene3D" id="3.90.226.10">
    <property type="entry name" value="2-enoyl-CoA Hydratase, Chain A, domain 1"/>
    <property type="match status" value="1"/>
</dbReference>
<proteinExistence type="predicted"/>
<name>E1T663_BURSG</name>
<dbReference type="PANTHER" id="PTHR43176">
    <property type="entry name" value="3-HYDROXYISOBUTYRYL-COA HYDROLASE-RELATED"/>
    <property type="match status" value="1"/>
</dbReference>
<evidence type="ECO:0000259" key="2">
    <source>
        <dbReference type="Pfam" id="PF16113"/>
    </source>
</evidence>
<sequence length="386" mass="41979">MTLRRRASSSMSLSASPAASDEVATYVANRIGFIELERPQALNALSIGMIRAMHAALDAWSANPDVLAVVVRSQHPRAFCAGGDIRFLYESARRGDQQARDEFFIEEYRLNHAIFTYPKPYIALMNGVVMGGGMGISQGAHRTGGLRVVTQSTKMAMPETRIGLFPDVGASWFLARTPGAIGRYLAVTGETIGAADALYAGLADLYIEDAALPALIDTLRCELFERGADVVACVERECRAYQVAPPPGEAPLARARALIDRHFALPDVPRILASLAQKCDRDAADWAEQTIAVLRERSPLSMAVSLEVVTRAEGSMADVLRGDLDLTRSSFLHGDAVEGIRARIVDKDNAPRWRFARIEDVSAADVAKMFESPWPASEHPLLDLGN</sequence>
<dbReference type="AlphaFoldDB" id="E1T663"/>
<dbReference type="CDD" id="cd06558">
    <property type="entry name" value="crotonase-like"/>
    <property type="match status" value="1"/>
</dbReference>
<reference evidence="3" key="1">
    <citation type="submission" date="2010-09" db="EMBL/GenBank/DDBJ databases">
        <title>Complete sequence of chromosome1 of Burkholderia sp. CCGE1003.</title>
        <authorList>
            <consortium name="US DOE Joint Genome Institute"/>
            <person name="Lucas S."/>
            <person name="Copeland A."/>
            <person name="Lapidus A."/>
            <person name="Cheng J.-F."/>
            <person name="Bruce D."/>
            <person name="Goodwin L."/>
            <person name="Pitluck S."/>
            <person name="Daligault H."/>
            <person name="Davenport K."/>
            <person name="Detter J.C."/>
            <person name="Han C."/>
            <person name="Tapia R."/>
            <person name="Land M."/>
            <person name="Hauser L."/>
            <person name="Jeffries C."/>
            <person name="Kyrpides N."/>
            <person name="Ivanova N."/>
            <person name="Ovchinnikova G."/>
            <person name="Martinez-Romero E."/>
            <person name="Rogel M.A."/>
            <person name="Auchtung J."/>
            <person name="Tiedje J.M."/>
            <person name="Woyke T."/>
        </authorList>
    </citation>
    <scope>NUCLEOTIDE SEQUENCE</scope>
    <source>
        <strain evidence="3">CCGE1003</strain>
    </source>
</reference>
<keyword evidence="3" id="KW-0413">Isomerase</keyword>
<feature type="domain" description="Enoyl-CoA hydratase/isomerase" evidence="2">
    <location>
        <begin position="31"/>
        <end position="370"/>
    </location>
</feature>
<dbReference type="GO" id="GO:0003860">
    <property type="term" value="F:3-hydroxyisobutyryl-CoA hydrolase activity"/>
    <property type="evidence" value="ECO:0007669"/>
    <property type="project" value="InterPro"/>
</dbReference>
<accession>E1T663</accession>
<dbReference type="KEGG" id="bgf:BC1003_1462"/>
<dbReference type="InterPro" id="IPR029045">
    <property type="entry name" value="ClpP/crotonase-like_dom_sf"/>
</dbReference>